<dbReference type="InParanoid" id="D6RQU5"/>
<evidence type="ECO:0000256" key="2">
    <source>
        <dbReference type="SAM" id="Phobius"/>
    </source>
</evidence>
<comment type="caution">
    <text evidence="3">The sequence shown here is derived from an EMBL/GenBank/DDBJ whole genome shotgun (WGS) entry which is preliminary data.</text>
</comment>
<proteinExistence type="predicted"/>
<feature type="transmembrane region" description="Helical" evidence="2">
    <location>
        <begin position="35"/>
        <end position="58"/>
    </location>
</feature>
<keyword evidence="2" id="KW-1133">Transmembrane helix</keyword>
<dbReference type="KEGG" id="cci:CC1G_15443"/>
<feature type="region of interest" description="Disordered" evidence="1">
    <location>
        <begin position="110"/>
        <end position="163"/>
    </location>
</feature>
<evidence type="ECO:0000313" key="3">
    <source>
        <dbReference type="EMBL" id="EFI26672.1"/>
    </source>
</evidence>
<organism evidence="3 4">
    <name type="scientific">Coprinopsis cinerea (strain Okayama-7 / 130 / ATCC MYA-4618 / FGSC 9003)</name>
    <name type="common">Inky cap fungus</name>
    <name type="synonym">Hormographiella aspergillata</name>
    <dbReference type="NCBI Taxonomy" id="240176"/>
    <lineage>
        <taxon>Eukaryota</taxon>
        <taxon>Fungi</taxon>
        <taxon>Dikarya</taxon>
        <taxon>Basidiomycota</taxon>
        <taxon>Agaricomycotina</taxon>
        <taxon>Agaricomycetes</taxon>
        <taxon>Agaricomycetidae</taxon>
        <taxon>Agaricales</taxon>
        <taxon>Agaricineae</taxon>
        <taxon>Psathyrellaceae</taxon>
        <taxon>Coprinopsis</taxon>
    </lineage>
</organism>
<feature type="compositionally biased region" description="Basic and acidic residues" evidence="1">
    <location>
        <begin position="133"/>
        <end position="151"/>
    </location>
</feature>
<gene>
    <name evidence="3" type="ORF">CC1G_15443</name>
</gene>
<dbReference type="RefSeq" id="XP_002910166.1">
    <property type="nucleotide sequence ID" value="XM_002910120.1"/>
</dbReference>
<dbReference type="AlphaFoldDB" id="D6RQU5"/>
<keyword evidence="2" id="KW-0812">Transmembrane</keyword>
<feature type="compositionally biased region" description="Low complexity" evidence="1">
    <location>
        <begin position="152"/>
        <end position="163"/>
    </location>
</feature>
<dbReference type="Proteomes" id="UP000001861">
    <property type="component" value="Unassembled WGS sequence"/>
</dbReference>
<dbReference type="GeneID" id="9379439"/>
<evidence type="ECO:0000256" key="1">
    <source>
        <dbReference type="SAM" id="MobiDB-lite"/>
    </source>
</evidence>
<protein>
    <submittedName>
        <fullName evidence="3">Uncharacterized protein</fullName>
    </submittedName>
</protein>
<accession>D6RQU5</accession>
<keyword evidence="4" id="KW-1185">Reference proteome</keyword>
<evidence type="ECO:0000313" key="4">
    <source>
        <dbReference type="Proteomes" id="UP000001861"/>
    </source>
</evidence>
<dbReference type="EMBL" id="AACS02000012">
    <property type="protein sequence ID" value="EFI26672.1"/>
    <property type="molecule type" value="Genomic_DNA"/>
</dbReference>
<name>D6RQU5_COPC7</name>
<sequence>MAFINDKLVTVGRIYWVYLVGISPVERRLKRIYRAIISTLVESAAVYSACILVFLLWSQYASQSAYWAIMPTLMIVQVGLSGRCCHPRGHDSKHDSVILDTVISQRRDQDHDIESGMHVEERGLPELSMDLGHSNHERKGEEVTSMDEKRSSSSPSISGQQRQ</sequence>
<keyword evidence="2" id="KW-0472">Membrane</keyword>
<reference evidence="3 4" key="1">
    <citation type="journal article" date="2010" name="Proc. Natl. Acad. Sci. U.S.A.">
        <title>Insights into evolution of multicellular fungi from the assembled chromosomes of the mushroom Coprinopsis cinerea (Coprinus cinereus).</title>
        <authorList>
            <person name="Stajich J.E."/>
            <person name="Wilke S.K."/>
            <person name="Ahren D."/>
            <person name="Au C.H."/>
            <person name="Birren B.W."/>
            <person name="Borodovsky M."/>
            <person name="Burns C."/>
            <person name="Canback B."/>
            <person name="Casselton L.A."/>
            <person name="Cheng C.K."/>
            <person name="Deng J."/>
            <person name="Dietrich F.S."/>
            <person name="Fargo D.C."/>
            <person name="Farman M.L."/>
            <person name="Gathman A.C."/>
            <person name="Goldberg J."/>
            <person name="Guigo R."/>
            <person name="Hoegger P.J."/>
            <person name="Hooker J.B."/>
            <person name="Huggins A."/>
            <person name="James T.Y."/>
            <person name="Kamada T."/>
            <person name="Kilaru S."/>
            <person name="Kodira C."/>
            <person name="Kues U."/>
            <person name="Kupfer D."/>
            <person name="Kwan H.S."/>
            <person name="Lomsadze A."/>
            <person name="Li W."/>
            <person name="Lilly W.W."/>
            <person name="Ma L.J."/>
            <person name="Mackey A.J."/>
            <person name="Manning G."/>
            <person name="Martin F."/>
            <person name="Muraguchi H."/>
            <person name="Natvig D.O."/>
            <person name="Palmerini H."/>
            <person name="Ramesh M.A."/>
            <person name="Rehmeyer C.J."/>
            <person name="Roe B.A."/>
            <person name="Shenoy N."/>
            <person name="Stanke M."/>
            <person name="Ter-Hovhannisyan V."/>
            <person name="Tunlid A."/>
            <person name="Velagapudi R."/>
            <person name="Vision T.J."/>
            <person name="Zeng Q."/>
            <person name="Zolan M.E."/>
            <person name="Pukkila P.J."/>
        </authorList>
    </citation>
    <scope>NUCLEOTIDE SEQUENCE [LARGE SCALE GENOMIC DNA]</scope>
    <source>
        <strain evidence="4">Okayama-7 / 130 / ATCC MYA-4618 / FGSC 9003</strain>
    </source>
</reference>
<feature type="transmembrane region" description="Helical" evidence="2">
    <location>
        <begin position="64"/>
        <end position="85"/>
    </location>
</feature>
<dbReference type="HOGENOM" id="CLU_1626951_0_0_1"/>
<feature type="compositionally biased region" description="Basic and acidic residues" evidence="1">
    <location>
        <begin position="110"/>
        <end position="124"/>
    </location>
</feature>
<dbReference type="OrthoDB" id="3039972at2759"/>
<dbReference type="VEuPathDB" id="FungiDB:CC1G_15443"/>